<dbReference type="GO" id="GO:0005524">
    <property type="term" value="F:ATP binding"/>
    <property type="evidence" value="ECO:0007669"/>
    <property type="project" value="UniProtKB-UniRule"/>
</dbReference>
<dbReference type="PROSITE" id="PS50975">
    <property type="entry name" value="ATP_GRASP"/>
    <property type="match status" value="1"/>
</dbReference>
<evidence type="ECO:0000256" key="6">
    <source>
        <dbReference type="ARBA" id="ARBA00022741"/>
    </source>
</evidence>
<evidence type="ECO:0000313" key="16">
    <source>
        <dbReference type="Proteomes" id="UP000254841"/>
    </source>
</evidence>
<comment type="pathway">
    <text evidence="3 12">Purine metabolism; IMP biosynthesis via de novo pathway; N(1)-(5-phospho-D-ribosyl)glycinamide from 5-phospho-alpha-D-ribose 1-diphosphate: step 2/2.</text>
</comment>
<dbReference type="GO" id="GO:0009113">
    <property type="term" value="P:purine nucleobase biosynthetic process"/>
    <property type="evidence" value="ECO:0007669"/>
    <property type="project" value="InterPro"/>
</dbReference>
<comment type="similarity">
    <text evidence="9 12">Belongs to the GARS family.</text>
</comment>
<dbReference type="AlphaFoldDB" id="A0A377J6C1"/>
<dbReference type="SMART" id="SM01210">
    <property type="entry name" value="GARS_C"/>
    <property type="match status" value="1"/>
</dbReference>
<dbReference type="PROSITE" id="PS00184">
    <property type="entry name" value="GARS"/>
    <property type="match status" value="1"/>
</dbReference>
<dbReference type="NCBIfam" id="TIGR00877">
    <property type="entry name" value="purD"/>
    <property type="match status" value="1"/>
</dbReference>
<dbReference type="Pfam" id="PF01071">
    <property type="entry name" value="GARS_A"/>
    <property type="match status" value="1"/>
</dbReference>
<dbReference type="InterPro" id="IPR020561">
    <property type="entry name" value="PRibGlycinamid_synth_ATP-grasp"/>
</dbReference>
<dbReference type="InterPro" id="IPR011761">
    <property type="entry name" value="ATP-grasp"/>
</dbReference>
<comment type="cofactor">
    <cofactor evidence="1">
        <name>Mn(2+)</name>
        <dbReference type="ChEBI" id="CHEBI:29035"/>
    </cofactor>
</comment>
<keyword evidence="5 12" id="KW-0436">Ligase</keyword>
<dbReference type="InterPro" id="IPR011054">
    <property type="entry name" value="Rudment_hybrid_motif"/>
</dbReference>
<evidence type="ECO:0000313" key="15">
    <source>
        <dbReference type="EMBL" id="STO97376.1"/>
    </source>
</evidence>
<evidence type="ECO:0000259" key="14">
    <source>
        <dbReference type="PROSITE" id="PS50975"/>
    </source>
</evidence>
<dbReference type="PANTHER" id="PTHR43472:SF1">
    <property type="entry name" value="PHOSPHORIBOSYLAMINE--GLYCINE LIGASE, CHLOROPLASTIC"/>
    <property type="match status" value="1"/>
</dbReference>
<evidence type="ECO:0000256" key="4">
    <source>
        <dbReference type="ARBA" id="ARBA00013255"/>
    </source>
</evidence>
<dbReference type="SUPFAM" id="SSF52440">
    <property type="entry name" value="PreATP-grasp domain"/>
    <property type="match status" value="1"/>
</dbReference>
<dbReference type="OrthoDB" id="9807240at2"/>
<keyword evidence="6 13" id="KW-0547">Nucleotide-binding</keyword>
<dbReference type="SMART" id="SM01209">
    <property type="entry name" value="GARS_A"/>
    <property type="match status" value="1"/>
</dbReference>
<dbReference type="HAMAP" id="MF_00138">
    <property type="entry name" value="GARS"/>
    <property type="match status" value="1"/>
</dbReference>
<evidence type="ECO:0000256" key="11">
    <source>
        <dbReference type="ARBA" id="ARBA00042864"/>
    </source>
</evidence>
<keyword evidence="7 12" id="KW-0658">Purine biosynthesis</keyword>
<dbReference type="RefSeq" id="WP_115011617.1">
    <property type="nucleotide sequence ID" value="NZ_UGHV01000001.1"/>
</dbReference>
<dbReference type="Pfam" id="PF02843">
    <property type="entry name" value="GARS_C"/>
    <property type="match status" value="1"/>
</dbReference>
<evidence type="ECO:0000256" key="9">
    <source>
        <dbReference type="ARBA" id="ARBA00038345"/>
    </source>
</evidence>
<dbReference type="GO" id="GO:0004637">
    <property type="term" value="F:phosphoribosylamine-glycine ligase activity"/>
    <property type="evidence" value="ECO:0007669"/>
    <property type="project" value="UniProtKB-UniRule"/>
</dbReference>
<evidence type="ECO:0000256" key="2">
    <source>
        <dbReference type="ARBA" id="ARBA00001946"/>
    </source>
</evidence>
<evidence type="ECO:0000256" key="13">
    <source>
        <dbReference type="PROSITE-ProRule" id="PRU00409"/>
    </source>
</evidence>
<evidence type="ECO:0000256" key="7">
    <source>
        <dbReference type="ARBA" id="ARBA00022755"/>
    </source>
</evidence>
<keyword evidence="8 13" id="KW-0067">ATP-binding</keyword>
<protein>
    <recommendedName>
        <fullName evidence="4 12">Phosphoribosylamine--glycine ligase</fullName>
        <ecNumber evidence="4 12">6.3.4.13</ecNumber>
    </recommendedName>
    <alternativeName>
        <fullName evidence="12">GARS</fullName>
    </alternativeName>
    <alternativeName>
        <fullName evidence="10 12">Glycinamide ribonucleotide synthetase</fullName>
    </alternativeName>
    <alternativeName>
        <fullName evidence="11 12">Phosphoribosylglycinamide synthetase</fullName>
    </alternativeName>
</protein>
<name>A0A377J6C1_9HELI</name>
<comment type="catalytic activity">
    <reaction evidence="12">
        <text>5-phospho-beta-D-ribosylamine + glycine + ATP = N(1)-(5-phospho-beta-D-ribosyl)glycinamide + ADP + phosphate + H(+)</text>
        <dbReference type="Rhea" id="RHEA:17453"/>
        <dbReference type="ChEBI" id="CHEBI:15378"/>
        <dbReference type="ChEBI" id="CHEBI:30616"/>
        <dbReference type="ChEBI" id="CHEBI:43474"/>
        <dbReference type="ChEBI" id="CHEBI:57305"/>
        <dbReference type="ChEBI" id="CHEBI:58681"/>
        <dbReference type="ChEBI" id="CHEBI:143788"/>
        <dbReference type="ChEBI" id="CHEBI:456216"/>
        <dbReference type="EC" id="6.3.4.13"/>
    </reaction>
</comment>
<organism evidence="15 16">
    <name type="scientific">Helicobacter canis</name>
    <dbReference type="NCBI Taxonomy" id="29419"/>
    <lineage>
        <taxon>Bacteria</taxon>
        <taxon>Pseudomonadati</taxon>
        <taxon>Campylobacterota</taxon>
        <taxon>Epsilonproteobacteria</taxon>
        <taxon>Campylobacterales</taxon>
        <taxon>Helicobacteraceae</taxon>
        <taxon>Helicobacter</taxon>
    </lineage>
</organism>
<reference evidence="15 16" key="1">
    <citation type="submission" date="2018-06" db="EMBL/GenBank/DDBJ databases">
        <authorList>
            <consortium name="Pathogen Informatics"/>
            <person name="Doyle S."/>
        </authorList>
    </citation>
    <scope>NUCLEOTIDE SEQUENCE [LARGE SCALE GENOMIC DNA]</scope>
    <source>
        <strain evidence="15 16">NCTC12410</strain>
    </source>
</reference>
<evidence type="ECO:0000256" key="5">
    <source>
        <dbReference type="ARBA" id="ARBA00022598"/>
    </source>
</evidence>
<evidence type="ECO:0000256" key="12">
    <source>
        <dbReference type="HAMAP-Rule" id="MF_00138"/>
    </source>
</evidence>
<evidence type="ECO:0000256" key="1">
    <source>
        <dbReference type="ARBA" id="ARBA00001936"/>
    </source>
</evidence>
<dbReference type="PANTHER" id="PTHR43472">
    <property type="entry name" value="PHOSPHORIBOSYLAMINE--GLYCINE LIGASE"/>
    <property type="match status" value="1"/>
</dbReference>
<comment type="cofactor">
    <cofactor evidence="2">
        <name>Mg(2+)</name>
        <dbReference type="ChEBI" id="CHEBI:18420"/>
    </cofactor>
</comment>
<dbReference type="Gene3D" id="3.30.470.20">
    <property type="entry name" value="ATP-grasp fold, B domain"/>
    <property type="match status" value="1"/>
</dbReference>
<dbReference type="Gene3D" id="3.30.1490.20">
    <property type="entry name" value="ATP-grasp fold, A domain"/>
    <property type="match status" value="1"/>
</dbReference>
<dbReference type="SUPFAM" id="SSF51246">
    <property type="entry name" value="Rudiment single hybrid motif"/>
    <property type="match status" value="1"/>
</dbReference>
<dbReference type="InterPro" id="IPR013815">
    <property type="entry name" value="ATP_grasp_subdomain_1"/>
</dbReference>
<dbReference type="InterPro" id="IPR000115">
    <property type="entry name" value="PRibGlycinamide_synth"/>
</dbReference>
<dbReference type="SUPFAM" id="SSF56059">
    <property type="entry name" value="Glutathione synthetase ATP-binding domain-like"/>
    <property type="match status" value="1"/>
</dbReference>
<dbReference type="InterPro" id="IPR020562">
    <property type="entry name" value="PRibGlycinamide_synth_N"/>
</dbReference>
<dbReference type="Proteomes" id="UP000254841">
    <property type="component" value="Unassembled WGS sequence"/>
</dbReference>
<gene>
    <name evidence="12 15" type="primary">purD</name>
    <name evidence="15" type="ORF">NCTC12410_01201</name>
</gene>
<dbReference type="EC" id="6.3.4.13" evidence="4 12"/>
<dbReference type="EMBL" id="UGHV01000001">
    <property type="protein sequence ID" value="STO97376.1"/>
    <property type="molecule type" value="Genomic_DNA"/>
</dbReference>
<accession>A0A377J6C1</accession>
<dbReference type="Gene3D" id="3.90.600.10">
    <property type="entry name" value="Phosphoribosylglycinamide synthetase, C-terminal domain"/>
    <property type="match status" value="1"/>
</dbReference>
<evidence type="ECO:0000256" key="10">
    <source>
        <dbReference type="ARBA" id="ARBA00042242"/>
    </source>
</evidence>
<dbReference type="Pfam" id="PF02844">
    <property type="entry name" value="GARS_N"/>
    <property type="match status" value="1"/>
</dbReference>
<feature type="domain" description="ATP-grasp" evidence="14">
    <location>
        <begin position="124"/>
        <end position="328"/>
    </location>
</feature>
<dbReference type="InterPro" id="IPR020559">
    <property type="entry name" value="PRibGlycinamide_synth_CS"/>
</dbReference>
<dbReference type="UniPathway" id="UPA00074">
    <property type="reaction ID" value="UER00125"/>
</dbReference>
<sequence length="449" mass="47948">MQTHNPQENLHKENLHKVLHKVLIVGNGGREYALGLHLKQDSRIEQIFFTPGNAGTALLGTNITLPHNQDIVEFCQKEGISWVIIGGESALVGGLSDELRARGISTFGPSRAAAELEGSKAFMKDFVASCGIPTARYIQTSDPQKAKDFARSLPLPVVIKASGLCAGKGVIIAQSYEEAESTIDNMRKEFGQAGECIVVEEFLSGYELSVFGICDGESFTLLPPCQDHKQLYNGDKGPNTGGMGAYTPSPLCDEMLLEKIASRIFAPTLAGMEKRGTPFSGVLFAGIMVVEGEPYLLEFNVRFGDPECEVLLPLLQTPLLDICHAVESKQIAALPITFRQGYCVGVVLASHNYPFGSSTPHPITIAPFDSTLGHICYAGVSPNKVDSSKGGEKVDSSSPLLASGGRVALAIGVAPTLAKAKHNAYTIANCIAFEGKVLRTDIADKALKA</sequence>
<evidence type="ECO:0000256" key="8">
    <source>
        <dbReference type="ARBA" id="ARBA00022840"/>
    </source>
</evidence>
<dbReference type="InterPro" id="IPR016185">
    <property type="entry name" value="PreATP-grasp_dom_sf"/>
</dbReference>
<dbReference type="InterPro" id="IPR037123">
    <property type="entry name" value="PRibGlycinamide_synth_C_sf"/>
</dbReference>
<dbReference type="Gene3D" id="3.40.50.20">
    <property type="match status" value="1"/>
</dbReference>
<dbReference type="InterPro" id="IPR020560">
    <property type="entry name" value="PRibGlycinamide_synth_C-dom"/>
</dbReference>
<evidence type="ECO:0000256" key="3">
    <source>
        <dbReference type="ARBA" id="ARBA00005174"/>
    </source>
</evidence>
<proteinExistence type="inferred from homology"/>
<dbReference type="GO" id="GO:0046872">
    <property type="term" value="F:metal ion binding"/>
    <property type="evidence" value="ECO:0007669"/>
    <property type="project" value="InterPro"/>
</dbReference>
<dbReference type="GO" id="GO:0006189">
    <property type="term" value="P:'de novo' IMP biosynthetic process"/>
    <property type="evidence" value="ECO:0007669"/>
    <property type="project" value="UniProtKB-UniRule"/>
</dbReference>